<accession>A0A5K7X5E5</accession>
<organism evidence="1 2">
    <name type="scientific">Lacipirellula parvula</name>
    <dbReference type="NCBI Taxonomy" id="2650471"/>
    <lineage>
        <taxon>Bacteria</taxon>
        <taxon>Pseudomonadati</taxon>
        <taxon>Planctomycetota</taxon>
        <taxon>Planctomycetia</taxon>
        <taxon>Pirellulales</taxon>
        <taxon>Lacipirellulaceae</taxon>
        <taxon>Lacipirellula</taxon>
    </lineage>
</organism>
<reference evidence="2" key="1">
    <citation type="submission" date="2019-10" db="EMBL/GenBank/DDBJ databases">
        <title>Lacipirellula parvula gen. nov., sp. nov., representing a lineage of planctomycetes widespread in freshwater anoxic habitats, and description of the family Lacipirellulaceae.</title>
        <authorList>
            <person name="Dedysh S.N."/>
            <person name="Kulichevskaya I.S."/>
            <person name="Beletsky A.V."/>
            <person name="Rakitin A.L."/>
            <person name="Mardanov A.V."/>
            <person name="Ivanova A.A."/>
            <person name="Saltykova V.X."/>
            <person name="Rijpstra W.I.C."/>
            <person name="Sinninghe Damste J.S."/>
            <person name="Ravin N.V."/>
        </authorList>
    </citation>
    <scope>NUCLEOTIDE SEQUENCE [LARGE SCALE GENOMIC DNA]</scope>
    <source>
        <strain evidence="2">PX69</strain>
    </source>
</reference>
<dbReference type="KEGG" id="lpav:PLANPX_0674"/>
<keyword evidence="2" id="KW-1185">Reference proteome</keyword>
<dbReference type="Proteomes" id="UP000326837">
    <property type="component" value="Chromosome"/>
</dbReference>
<sequence length="45" mass="4836">MLTRCSTSVELQLNGDEICEAGYRGAGFHGHRGERLGGTSPRSTQ</sequence>
<name>A0A5K7X5E5_9BACT</name>
<protein>
    <submittedName>
        <fullName evidence="1">Uncharacterized protein</fullName>
    </submittedName>
</protein>
<gene>
    <name evidence="1" type="ORF">PLANPX_0674</name>
</gene>
<evidence type="ECO:0000313" key="2">
    <source>
        <dbReference type="Proteomes" id="UP000326837"/>
    </source>
</evidence>
<evidence type="ECO:0000313" key="1">
    <source>
        <dbReference type="EMBL" id="BBO31062.1"/>
    </source>
</evidence>
<proteinExistence type="predicted"/>
<dbReference type="EMBL" id="AP021861">
    <property type="protein sequence ID" value="BBO31062.1"/>
    <property type="molecule type" value="Genomic_DNA"/>
</dbReference>
<dbReference type="AlphaFoldDB" id="A0A5K7X5E5"/>